<sequence length="818" mass="84846">MDAVEYKRGSQPLLTVEAGNTATFVAQTLKNFADVKTPHCMCSLRRFSVYNKLPNAIKFVQRITLKAVDVTFDTAVLHIAPLHAEANSVVVVTEGGNVALVRATELPDKSVTADTEETFSVKGAVRAVVHQRVGTSHKPDDVRAGKQLIVFGEAGQAAKVDLTAGAKLAMHGTGAKTAPVAASAANGIVAFADGKEVRVQTVDKLGTSVLSKAWAPHADAVDFVHVIGRGAASGEARIITSAGNETRTWTVAASGATLHQTAEVAEGAEAAAGPLLKAVDVDEDFLFVADGATGRVLVFELGFTAMPVCVERITEWSVEEPIVSLAPVYRKVKAEGATAARSEMAIVARVASGVKRFSLDRARLHGASNVAEAAPQQASASPASAPSASSPAAASGSTSDLVKRFGLDKAPTPAAPAATPGFTQITSTTGGQTTTKSNLDPRAVQAALEEQQRSFAAALRALDAATVNLERSANDALGTLRAQQSAAAAAGEASAKQVASSIFANMPAATGGVAGADGAPAINKDVLAGFTGAITDAASITVAQALSASLKHHAGNAADRVTTMMANAADKEGIQLPKLSSLPSMQGIAEAVDKAQAAQNELFRRQKEQDAAKYKPMVRAVQDKATRQANATNSYLQELKAELAALKSDIGAAGALPSAPAGATESAEQVFEAAVEMANVGRWGDALVKVTSVGQPALLMRFLETDFIAANKDSITPEVAKSVPLFVACAQQLTANLVDNVGMIPFKAGWLTDFAVAFDELAHEAKDAKITAELRASQVHIANVIDNVDAATQEKKSLDRSTRRNLTVARRALQSYSL</sequence>
<proteinExistence type="predicted"/>
<feature type="compositionally biased region" description="Low complexity" evidence="2">
    <location>
        <begin position="373"/>
        <end position="395"/>
    </location>
</feature>
<protein>
    <submittedName>
        <fullName evidence="3">Uncharacterized protein</fullName>
    </submittedName>
</protein>
<evidence type="ECO:0000256" key="2">
    <source>
        <dbReference type="SAM" id="MobiDB-lite"/>
    </source>
</evidence>
<reference evidence="3" key="1">
    <citation type="submission" date="2021-01" db="EMBL/GenBank/DDBJ databases">
        <authorList>
            <person name="Corre E."/>
            <person name="Pelletier E."/>
            <person name="Niang G."/>
            <person name="Scheremetjew M."/>
            <person name="Finn R."/>
            <person name="Kale V."/>
            <person name="Holt S."/>
            <person name="Cochrane G."/>
            <person name="Meng A."/>
            <person name="Brown T."/>
            <person name="Cohen L."/>
        </authorList>
    </citation>
    <scope>NUCLEOTIDE SEQUENCE</scope>
    <source>
        <strain evidence="3">CCAP 1951/1</strain>
    </source>
</reference>
<gene>
    <name evidence="3" type="ORF">NDES1114_LOCUS14922</name>
</gene>
<feature type="coiled-coil region" evidence="1">
    <location>
        <begin position="629"/>
        <end position="656"/>
    </location>
</feature>
<name>A0A7S1LXK9_NEODS</name>
<feature type="compositionally biased region" description="Low complexity" evidence="2">
    <location>
        <begin position="410"/>
        <end position="435"/>
    </location>
</feature>
<dbReference type="AlphaFoldDB" id="A0A7S1LXK9"/>
<evidence type="ECO:0000313" key="3">
    <source>
        <dbReference type="EMBL" id="CAD9116374.1"/>
    </source>
</evidence>
<accession>A0A7S1LXK9</accession>
<feature type="region of interest" description="Disordered" evidence="2">
    <location>
        <begin position="370"/>
        <end position="396"/>
    </location>
</feature>
<evidence type="ECO:0000256" key="1">
    <source>
        <dbReference type="SAM" id="Coils"/>
    </source>
</evidence>
<keyword evidence="1" id="KW-0175">Coiled coil</keyword>
<organism evidence="3">
    <name type="scientific">Neobodo designis</name>
    <name type="common">Flagellated protozoan</name>
    <name type="synonym">Bodo designis</name>
    <dbReference type="NCBI Taxonomy" id="312471"/>
    <lineage>
        <taxon>Eukaryota</taxon>
        <taxon>Discoba</taxon>
        <taxon>Euglenozoa</taxon>
        <taxon>Kinetoplastea</taxon>
        <taxon>Metakinetoplastina</taxon>
        <taxon>Neobodonida</taxon>
        <taxon>Neobodo</taxon>
    </lineage>
</organism>
<feature type="region of interest" description="Disordered" evidence="2">
    <location>
        <begin position="409"/>
        <end position="438"/>
    </location>
</feature>
<dbReference type="EMBL" id="HBGF01022605">
    <property type="protein sequence ID" value="CAD9116374.1"/>
    <property type="molecule type" value="Transcribed_RNA"/>
</dbReference>